<gene>
    <name evidence="2" type="ORF">SAMN05421770_10791</name>
</gene>
<dbReference type="InterPro" id="IPR001633">
    <property type="entry name" value="EAL_dom"/>
</dbReference>
<organism evidence="2 3">
    <name type="scientific">Granulicella rosea</name>
    <dbReference type="NCBI Taxonomy" id="474952"/>
    <lineage>
        <taxon>Bacteria</taxon>
        <taxon>Pseudomonadati</taxon>
        <taxon>Acidobacteriota</taxon>
        <taxon>Terriglobia</taxon>
        <taxon>Terriglobales</taxon>
        <taxon>Acidobacteriaceae</taxon>
        <taxon>Granulicella</taxon>
    </lineage>
</organism>
<dbReference type="InterPro" id="IPR035919">
    <property type="entry name" value="EAL_sf"/>
</dbReference>
<keyword evidence="3" id="KW-1185">Reference proteome</keyword>
<dbReference type="Proteomes" id="UP000198356">
    <property type="component" value="Unassembled WGS sequence"/>
</dbReference>
<dbReference type="RefSeq" id="WP_089409719.1">
    <property type="nucleotide sequence ID" value="NZ_FZOU01000007.1"/>
</dbReference>
<dbReference type="PANTHER" id="PTHR33121">
    <property type="entry name" value="CYCLIC DI-GMP PHOSPHODIESTERASE PDEF"/>
    <property type="match status" value="1"/>
</dbReference>
<name>A0A239LLV4_9BACT</name>
<evidence type="ECO:0000313" key="2">
    <source>
        <dbReference type="EMBL" id="SNT30882.1"/>
    </source>
</evidence>
<dbReference type="Gene3D" id="3.20.20.450">
    <property type="entry name" value="EAL domain"/>
    <property type="match status" value="1"/>
</dbReference>
<dbReference type="OrthoDB" id="8731447at2"/>
<feature type="domain" description="EAL" evidence="1">
    <location>
        <begin position="1"/>
        <end position="251"/>
    </location>
</feature>
<accession>A0A239LLV4</accession>
<dbReference type="Pfam" id="PF00563">
    <property type="entry name" value="EAL"/>
    <property type="match status" value="1"/>
</dbReference>
<sequence length="257" mass="28796">MASVLSFITRKPAPRAPVTMAFQPIVDVRGDRIVAYEALARGLQREPAQALLGGLSLEQLHLMDGDCRSAAIDWAGRLGLMQTRADLCINFSPNSVLETAEGLSGLAELAAKARIPLDRIVLEITEMERIRDHEQLRALFEPYRTQGLRTAIDDFGAGYAGLSMLAAFQPDILKIDIELTRRIHERWPSQTIVKSILQVCRDLDIDVIAEGIEQEAEFDTLYTLGVRKFQGFYFGRPGFERLPGHNRQASSRQYKLI</sequence>
<evidence type="ECO:0000313" key="3">
    <source>
        <dbReference type="Proteomes" id="UP000198356"/>
    </source>
</evidence>
<dbReference type="EMBL" id="FZOU01000007">
    <property type="protein sequence ID" value="SNT30882.1"/>
    <property type="molecule type" value="Genomic_DNA"/>
</dbReference>
<dbReference type="GO" id="GO:0071111">
    <property type="term" value="F:cyclic-guanylate-specific phosphodiesterase activity"/>
    <property type="evidence" value="ECO:0007669"/>
    <property type="project" value="InterPro"/>
</dbReference>
<dbReference type="PROSITE" id="PS50883">
    <property type="entry name" value="EAL"/>
    <property type="match status" value="1"/>
</dbReference>
<evidence type="ECO:0000259" key="1">
    <source>
        <dbReference type="PROSITE" id="PS50883"/>
    </source>
</evidence>
<dbReference type="SUPFAM" id="SSF141868">
    <property type="entry name" value="EAL domain-like"/>
    <property type="match status" value="1"/>
</dbReference>
<dbReference type="PANTHER" id="PTHR33121:SF15">
    <property type="entry name" value="BLUE LIGHT- AND TEMPERATURE-REGULATED ANTIREPRESSOR BLUF"/>
    <property type="match status" value="1"/>
</dbReference>
<dbReference type="AlphaFoldDB" id="A0A239LLV4"/>
<reference evidence="2 3" key="1">
    <citation type="submission" date="2017-06" db="EMBL/GenBank/DDBJ databases">
        <authorList>
            <person name="Kim H.J."/>
            <person name="Triplett B.A."/>
        </authorList>
    </citation>
    <scope>NUCLEOTIDE SEQUENCE [LARGE SCALE GENOMIC DNA]</scope>
    <source>
        <strain evidence="2 3">DSM 18704</strain>
    </source>
</reference>
<dbReference type="InterPro" id="IPR050706">
    <property type="entry name" value="Cyclic-di-GMP_PDE-like"/>
</dbReference>
<protein>
    <submittedName>
        <fullName evidence="2">EAL domain, c-di-GMP-specific phosphodiesterase class I (Or its enzymatically inactive variant)</fullName>
    </submittedName>
</protein>
<proteinExistence type="predicted"/>
<dbReference type="SMART" id="SM00052">
    <property type="entry name" value="EAL"/>
    <property type="match status" value="1"/>
</dbReference>
<dbReference type="CDD" id="cd01948">
    <property type="entry name" value="EAL"/>
    <property type="match status" value="1"/>
</dbReference>